<keyword evidence="4 7" id="KW-0472">Membrane</keyword>
<evidence type="ECO:0000259" key="8">
    <source>
        <dbReference type="Pfam" id="PF20684"/>
    </source>
</evidence>
<evidence type="ECO:0000256" key="5">
    <source>
        <dbReference type="ARBA" id="ARBA00038359"/>
    </source>
</evidence>
<evidence type="ECO:0000256" key="7">
    <source>
        <dbReference type="SAM" id="Phobius"/>
    </source>
</evidence>
<dbReference type="Pfam" id="PF20684">
    <property type="entry name" value="Fung_rhodopsin"/>
    <property type="match status" value="1"/>
</dbReference>
<name>A0ABR1RVW6_9PEZI</name>
<sequence>MGSFEAMPEQNLYHYHLMQYIGTPFILGFKLSLRISYLRIIPGRRWRSTIIAATAACTLYHTSFLLAQLFLCTPVTKQGDKTITSGYCVPPVPFYITMSSLIIAFDIIVYAPLDPAPPDRQEPVPILVSREVSVTTGDGGDVTVGKKNNNESQESMIPHQEQQHQGMKKTEFPYGP</sequence>
<feature type="domain" description="Rhodopsin" evidence="8">
    <location>
        <begin position="13"/>
        <end position="111"/>
    </location>
</feature>
<feature type="transmembrane region" description="Helical" evidence="7">
    <location>
        <begin position="12"/>
        <end position="29"/>
    </location>
</feature>
<evidence type="ECO:0000256" key="1">
    <source>
        <dbReference type="ARBA" id="ARBA00004141"/>
    </source>
</evidence>
<comment type="caution">
    <text evidence="9">The sequence shown here is derived from an EMBL/GenBank/DDBJ whole genome shotgun (WGS) entry which is preliminary data.</text>
</comment>
<dbReference type="InterPro" id="IPR049326">
    <property type="entry name" value="Rhodopsin_dom_fungi"/>
</dbReference>
<keyword evidence="10" id="KW-1185">Reference proteome</keyword>
<feature type="transmembrane region" description="Helical" evidence="7">
    <location>
        <begin position="91"/>
        <end position="113"/>
    </location>
</feature>
<reference evidence="9 10" key="1">
    <citation type="submission" date="2023-01" db="EMBL/GenBank/DDBJ databases">
        <title>Analysis of 21 Apiospora genomes using comparative genomics revels a genus with tremendous synthesis potential of carbohydrate active enzymes and secondary metabolites.</title>
        <authorList>
            <person name="Sorensen T."/>
        </authorList>
    </citation>
    <scope>NUCLEOTIDE SEQUENCE [LARGE SCALE GENOMIC DNA]</scope>
    <source>
        <strain evidence="9 10">CBS 33761</strain>
    </source>
</reference>
<keyword evidence="3 7" id="KW-1133">Transmembrane helix</keyword>
<dbReference type="EMBL" id="JAQQWK010000012">
    <property type="protein sequence ID" value="KAK8022064.1"/>
    <property type="molecule type" value="Genomic_DNA"/>
</dbReference>
<evidence type="ECO:0000256" key="2">
    <source>
        <dbReference type="ARBA" id="ARBA00022692"/>
    </source>
</evidence>
<evidence type="ECO:0000313" key="9">
    <source>
        <dbReference type="EMBL" id="KAK8022064.1"/>
    </source>
</evidence>
<dbReference type="InterPro" id="IPR052337">
    <property type="entry name" value="SAT4-like"/>
</dbReference>
<dbReference type="PANTHER" id="PTHR33048">
    <property type="entry name" value="PTH11-LIKE INTEGRAL MEMBRANE PROTEIN (AFU_ORTHOLOGUE AFUA_5G11245)"/>
    <property type="match status" value="1"/>
</dbReference>
<feature type="transmembrane region" description="Helical" evidence="7">
    <location>
        <begin position="50"/>
        <end position="71"/>
    </location>
</feature>
<protein>
    <recommendedName>
        <fullName evidence="8">Rhodopsin domain-containing protein</fullName>
    </recommendedName>
</protein>
<proteinExistence type="inferred from homology"/>
<feature type="compositionally biased region" description="Polar residues" evidence="6">
    <location>
        <begin position="146"/>
        <end position="155"/>
    </location>
</feature>
<feature type="region of interest" description="Disordered" evidence="6">
    <location>
        <begin position="135"/>
        <end position="176"/>
    </location>
</feature>
<keyword evidence="2 7" id="KW-0812">Transmembrane</keyword>
<dbReference type="Proteomes" id="UP001444661">
    <property type="component" value="Unassembled WGS sequence"/>
</dbReference>
<comment type="subcellular location">
    <subcellularLocation>
        <location evidence="1">Membrane</location>
        <topology evidence="1">Multi-pass membrane protein</topology>
    </subcellularLocation>
</comment>
<gene>
    <name evidence="9" type="ORF">PG993_012831</name>
</gene>
<organism evidence="9 10">
    <name type="scientific">Apiospora rasikravindrae</name>
    <dbReference type="NCBI Taxonomy" id="990691"/>
    <lineage>
        <taxon>Eukaryota</taxon>
        <taxon>Fungi</taxon>
        <taxon>Dikarya</taxon>
        <taxon>Ascomycota</taxon>
        <taxon>Pezizomycotina</taxon>
        <taxon>Sordariomycetes</taxon>
        <taxon>Xylariomycetidae</taxon>
        <taxon>Amphisphaeriales</taxon>
        <taxon>Apiosporaceae</taxon>
        <taxon>Apiospora</taxon>
    </lineage>
</organism>
<dbReference type="PANTHER" id="PTHR33048:SF64">
    <property type="entry name" value="INTEGRAL MEMBRANE PROTEIN"/>
    <property type="match status" value="1"/>
</dbReference>
<evidence type="ECO:0000256" key="3">
    <source>
        <dbReference type="ARBA" id="ARBA00022989"/>
    </source>
</evidence>
<evidence type="ECO:0000256" key="6">
    <source>
        <dbReference type="SAM" id="MobiDB-lite"/>
    </source>
</evidence>
<evidence type="ECO:0000313" key="10">
    <source>
        <dbReference type="Proteomes" id="UP001444661"/>
    </source>
</evidence>
<evidence type="ECO:0000256" key="4">
    <source>
        <dbReference type="ARBA" id="ARBA00023136"/>
    </source>
</evidence>
<accession>A0ABR1RVW6</accession>
<comment type="similarity">
    <text evidence="5">Belongs to the SAT4 family.</text>
</comment>